<proteinExistence type="predicted"/>
<comment type="caution">
    <text evidence="2">The sequence shown here is derived from an EMBL/GenBank/DDBJ whole genome shotgun (WGS) entry which is preliminary data.</text>
</comment>
<name>A0A1F5G2F4_9BACT</name>
<dbReference type="SUPFAM" id="SSF88723">
    <property type="entry name" value="PIN domain-like"/>
    <property type="match status" value="1"/>
</dbReference>
<reference evidence="2 3" key="1">
    <citation type="journal article" date="2016" name="Nat. Commun.">
        <title>Thousands of microbial genomes shed light on interconnected biogeochemical processes in an aquifer system.</title>
        <authorList>
            <person name="Anantharaman K."/>
            <person name="Brown C.T."/>
            <person name="Hug L.A."/>
            <person name="Sharon I."/>
            <person name="Castelle C.J."/>
            <person name="Probst A.J."/>
            <person name="Thomas B.C."/>
            <person name="Singh A."/>
            <person name="Wilkins M.J."/>
            <person name="Karaoz U."/>
            <person name="Brodie E.L."/>
            <person name="Williams K.H."/>
            <person name="Hubbard S.S."/>
            <person name="Banfield J.F."/>
        </authorList>
    </citation>
    <scope>NUCLEOTIDE SEQUENCE [LARGE SCALE GENOMIC DNA]</scope>
</reference>
<gene>
    <name evidence="2" type="ORF">A2696_04070</name>
</gene>
<accession>A0A1F5G2F4</accession>
<dbReference type="Proteomes" id="UP000177069">
    <property type="component" value="Unassembled WGS sequence"/>
</dbReference>
<dbReference type="InterPro" id="IPR002716">
    <property type="entry name" value="PIN_dom"/>
</dbReference>
<evidence type="ECO:0000313" key="3">
    <source>
        <dbReference type="Proteomes" id="UP000177069"/>
    </source>
</evidence>
<organism evidence="2 3">
    <name type="scientific">Candidatus Curtissbacteria bacterium RIFCSPHIGHO2_01_FULL_41_13</name>
    <dbReference type="NCBI Taxonomy" id="1797745"/>
    <lineage>
        <taxon>Bacteria</taxon>
        <taxon>Candidatus Curtissiibacteriota</taxon>
    </lineage>
</organism>
<dbReference type="NCBIfam" id="TIGR00305">
    <property type="entry name" value="putative toxin-antitoxin system toxin component, PIN family"/>
    <property type="match status" value="1"/>
</dbReference>
<dbReference type="InterPro" id="IPR029060">
    <property type="entry name" value="PIN-like_dom_sf"/>
</dbReference>
<dbReference type="InterPro" id="IPR002850">
    <property type="entry name" value="PIN_toxin-like"/>
</dbReference>
<feature type="domain" description="PIN" evidence="1">
    <location>
        <begin position="4"/>
        <end position="114"/>
    </location>
</feature>
<evidence type="ECO:0000259" key="1">
    <source>
        <dbReference type="Pfam" id="PF13470"/>
    </source>
</evidence>
<dbReference type="Pfam" id="PF13470">
    <property type="entry name" value="PIN_3"/>
    <property type="match status" value="1"/>
</dbReference>
<dbReference type="AlphaFoldDB" id="A0A1F5G2F4"/>
<dbReference type="EMBL" id="MFBA01000006">
    <property type="protein sequence ID" value="OGD86029.1"/>
    <property type="molecule type" value="Genomic_DNA"/>
</dbReference>
<protein>
    <submittedName>
        <fullName evidence="2">Putative toxin-antitoxin system toxin component, PIN family</fullName>
    </submittedName>
</protein>
<evidence type="ECO:0000313" key="2">
    <source>
        <dbReference type="EMBL" id="OGD86029.1"/>
    </source>
</evidence>
<sequence length="145" mass="16656">MISVFLDANVYYSASRSPGGGSAELCRIIKTYKIKIYATSLVILEAERNIRQKEPLATRLNFYSSISDLKPKIISIDLMKAEENFLKIINRKDAYVLEGARRAKADFLVTLDKKDFLTEKVKRIKLPFEILTPGQLILRLREIFI</sequence>